<organism evidence="3 4">
    <name type="scientific">Mucilaginibacter robiniae</name>
    <dbReference type="NCBI Taxonomy" id="2728022"/>
    <lineage>
        <taxon>Bacteria</taxon>
        <taxon>Pseudomonadati</taxon>
        <taxon>Bacteroidota</taxon>
        <taxon>Sphingobacteriia</taxon>
        <taxon>Sphingobacteriales</taxon>
        <taxon>Sphingobacteriaceae</taxon>
        <taxon>Mucilaginibacter</taxon>
    </lineage>
</organism>
<keyword evidence="1" id="KW-0472">Membrane</keyword>
<dbReference type="KEGG" id="mrob:HH214_04010"/>
<dbReference type="NCBIfam" id="TIGR02226">
    <property type="entry name" value="two_anch"/>
    <property type="match status" value="1"/>
</dbReference>
<feature type="transmembrane region" description="Helical" evidence="1">
    <location>
        <begin position="6"/>
        <end position="25"/>
    </location>
</feature>
<dbReference type="AlphaFoldDB" id="A0A7L5DVI4"/>
<feature type="domain" description="Aerotolerance regulator N-terminal" evidence="2">
    <location>
        <begin position="1"/>
        <end position="77"/>
    </location>
</feature>
<evidence type="ECO:0000313" key="3">
    <source>
        <dbReference type="EMBL" id="QJD95100.1"/>
    </source>
</evidence>
<reference evidence="3 4" key="1">
    <citation type="submission" date="2020-04" db="EMBL/GenBank/DDBJ databases">
        <title>Genome sequencing of novel species.</title>
        <authorList>
            <person name="Heo J."/>
            <person name="Kim S.-J."/>
            <person name="Kim J.-S."/>
            <person name="Hong S.-B."/>
            <person name="Kwon S.-W."/>
        </authorList>
    </citation>
    <scope>NUCLEOTIDE SEQUENCE [LARGE SCALE GENOMIC DNA]</scope>
    <source>
        <strain evidence="3 4">F39-2</strain>
    </source>
</reference>
<dbReference type="InterPro" id="IPR011933">
    <property type="entry name" value="Double_TM_dom"/>
</dbReference>
<gene>
    <name evidence="3" type="ORF">HH214_04010</name>
</gene>
<evidence type="ECO:0000259" key="2">
    <source>
        <dbReference type="Pfam" id="PF07584"/>
    </source>
</evidence>
<keyword evidence="1" id="KW-0812">Transmembrane</keyword>
<proteinExistence type="predicted"/>
<accession>A0A7L5DVI4</accession>
<evidence type="ECO:0000256" key="1">
    <source>
        <dbReference type="SAM" id="Phobius"/>
    </source>
</evidence>
<keyword evidence="1" id="KW-1133">Transmembrane helix</keyword>
<protein>
    <recommendedName>
        <fullName evidence="2">Aerotolerance regulator N-terminal domain-containing protein</fullName>
    </recommendedName>
</protein>
<keyword evidence="4" id="KW-1185">Reference proteome</keyword>
<name>A0A7L5DVI4_9SPHI</name>
<evidence type="ECO:0000313" key="4">
    <source>
        <dbReference type="Proteomes" id="UP000503278"/>
    </source>
</evidence>
<feature type="transmembrane region" description="Helical" evidence="1">
    <location>
        <begin position="54"/>
        <end position="79"/>
    </location>
</feature>
<sequence length="509" mass="58076">MFQFLNPIWLLAGTAVIIPVVIHLWNIRPGKVLKVGSISLIDAASRKSSRSFKLLDIPLFILRCLLLITLALLLALPVWQKHLTLTKAKGWILFPKETFTATYRQFKPRIDSLTKAGYEFHYFDRNFSKSNLQQILLHPQDSIRKDTAAYTPDYWNMLRQLDTKVASSLPLYVFTPNRASYFTGNKPQVALNLHWQTYTPADSASTWVQQAYFTGNKNIRVVQGNGTTTGITYRYANIQQGNQANSAYSVNVNNGQPTVSLKDQANTAAAIDTTTLRIAVYTDNYTTDAAYLQAALKAVSQFTQQKSMVKLYSNAQAIPAGQTWLFWLSEKPISSRLLQQSKNVLTYEKGKIMTVRSWMDNSNEFSTASQQVQKVALFKMVSSNRRESPIWRDGYGHAVLGLKLQGTHQAYHFYSRFNPAWNDLVWSSEFPNWLLQLLTGNTVPVNKRFDKRVLTHEQLMPLISTETHETVTKITGYQDLTHYCWLVLILLFLAERWLANRTPKTATHD</sequence>
<dbReference type="Proteomes" id="UP000503278">
    <property type="component" value="Chromosome"/>
</dbReference>
<dbReference type="Pfam" id="PF07584">
    <property type="entry name" value="BatA"/>
    <property type="match status" value="1"/>
</dbReference>
<dbReference type="RefSeq" id="WP_169606117.1">
    <property type="nucleotide sequence ID" value="NZ_CP051682.1"/>
</dbReference>
<dbReference type="InterPro" id="IPR024163">
    <property type="entry name" value="Aerotolerance_reg_N"/>
</dbReference>
<dbReference type="EMBL" id="CP051682">
    <property type="protein sequence ID" value="QJD95100.1"/>
    <property type="molecule type" value="Genomic_DNA"/>
</dbReference>